<name>A0A6B3N255_9CYAN</name>
<proteinExistence type="predicted"/>
<accession>A0A6B3N255</accession>
<dbReference type="Pfam" id="PF00353">
    <property type="entry name" value="HemolysinCabind"/>
    <property type="match status" value="3"/>
</dbReference>
<reference evidence="1" key="1">
    <citation type="submission" date="2019-11" db="EMBL/GenBank/DDBJ databases">
        <title>Genomic insights into an expanded diversity of filamentous marine cyanobacteria reveals the extraordinary biosynthetic potential of Moorea and Okeania.</title>
        <authorList>
            <person name="Ferreira Leao T."/>
            <person name="Wang M."/>
            <person name="Moss N."/>
            <person name="Da Silva R."/>
            <person name="Sanders J."/>
            <person name="Nurk S."/>
            <person name="Gurevich A."/>
            <person name="Humphrey G."/>
            <person name="Reher R."/>
            <person name="Zhu Q."/>
            <person name="Belda-Ferre P."/>
            <person name="Glukhov E."/>
            <person name="Rex R."/>
            <person name="Dorrestein P.C."/>
            <person name="Knight R."/>
            <person name="Pevzner P."/>
            <person name="Gerwick W.H."/>
            <person name="Gerwick L."/>
        </authorList>
    </citation>
    <scope>NUCLEOTIDE SEQUENCE</scope>
    <source>
        <strain evidence="1">SIO1C4</strain>
    </source>
</reference>
<dbReference type="InterPro" id="IPR001343">
    <property type="entry name" value="Hemolysn_Ca-bd"/>
</dbReference>
<gene>
    <name evidence="1" type="ORF">F6J89_06225</name>
</gene>
<dbReference type="InterPro" id="IPR011049">
    <property type="entry name" value="Serralysin-like_metalloprot_C"/>
</dbReference>
<dbReference type="Gene3D" id="2.150.10.10">
    <property type="entry name" value="Serralysin-like metalloprotease, C-terminal"/>
    <property type="match status" value="3"/>
</dbReference>
<dbReference type="GO" id="GO:0005509">
    <property type="term" value="F:calcium ion binding"/>
    <property type="evidence" value="ECO:0007669"/>
    <property type="project" value="InterPro"/>
</dbReference>
<dbReference type="PRINTS" id="PR00313">
    <property type="entry name" value="CABNDNGRPT"/>
</dbReference>
<evidence type="ECO:0008006" key="2">
    <source>
        <dbReference type="Google" id="ProtNLM"/>
    </source>
</evidence>
<comment type="caution">
    <text evidence="1">The sequence shown here is derived from an EMBL/GenBank/DDBJ whole genome shotgun (WGS) entry which is preliminary data.</text>
</comment>
<feature type="non-terminal residue" evidence="1">
    <location>
        <position position="270"/>
    </location>
</feature>
<dbReference type="AlphaFoldDB" id="A0A6B3N255"/>
<sequence>QITQTFLSIERIHATIHDDNLTGNQENNDFYGYEGDDSYFGGTGNDTFVDTQGTNYFDGGEGYDSVNLHGFNSGIQLNLAQESGSYLNEEGQQITQTFLSIERVYATIHDDNLTGNQENNTFYGYEGDDTYFGGAGNDTFVDTQGTNYFDGGEGYDSVNLHGFNSGIQLNLAQESGSYLNEEGQQITQTFLSIERVYATIHDDNLTGNQENNTFYGYEGDDTYFGGAGNDTFVDTQGTNYFDGGEGYDSVNLHGFNSGIQLNLAQESGSY</sequence>
<feature type="non-terminal residue" evidence="1">
    <location>
        <position position="1"/>
    </location>
</feature>
<dbReference type="EMBL" id="JAAHFQ010000082">
    <property type="protein sequence ID" value="NER27229.1"/>
    <property type="molecule type" value="Genomic_DNA"/>
</dbReference>
<protein>
    <recommendedName>
        <fullName evidence="2">Calcium-binding protein</fullName>
    </recommendedName>
</protein>
<evidence type="ECO:0000313" key="1">
    <source>
        <dbReference type="EMBL" id="NER27229.1"/>
    </source>
</evidence>
<organism evidence="1">
    <name type="scientific">Symploca sp. SIO1C4</name>
    <dbReference type="NCBI Taxonomy" id="2607765"/>
    <lineage>
        <taxon>Bacteria</taxon>
        <taxon>Bacillati</taxon>
        <taxon>Cyanobacteriota</taxon>
        <taxon>Cyanophyceae</taxon>
        <taxon>Coleofasciculales</taxon>
        <taxon>Coleofasciculaceae</taxon>
        <taxon>Symploca</taxon>
    </lineage>
</organism>
<dbReference type="SUPFAM" id="SSF51120">
    <property type="entry name" value="beta-Roll"/>
    <property type="match status" value="2"/>
</dbReference>